<gene>
    <name evidence="2" type="ORF">AQJ64_42735</name>
</gene>
<keyword evidence="3" id="KW-1185">Reference proteome</keyword>
<evidence type="ECO:0000313" key="3">
    <source>
        <dbReference type="Proteomes" id="UP000052982"/>
    </source>
</evidence>
<name>A0A101SKB6_9ACTN</name>
<dbReference type="OrthoDB" id="5996503at2"/>
<protein>
    <recommendedName>
        <fullName evidence="1">DUF4429 domain-containing protein</fullName>
    </recommendedName>
</protein>
<dbReference type="EMBL" id="LMWW01000081">
    <property type="protein sequence ID" value="KUN75393.1"/>
    <property type="molecule type" value="Genomic_DNA"/>
</dbReference>
<accession>A0A101SKB6</accession>
<dbReference type="InterPro" id="IPR027860">
    <property type="entry name" value="DUF4429"/>
</dbReference>
<dbReference type="Pfam" id="PF14472">
    <property type="entry name" value="DUF4429"/>
    <property type="match status" value="1"/>
</dbReference>
<proteinExistence type="predicted"/>
<dbReference type="RefSeq" id="WP_055633706.1">
    <property type="nucleotide sequence ID" value="NZ_KQ948791.1"/>
</dbReference>
<feature type="domain" description="DUF4429" evidence="1">
    <location>
        <begin position="19"/>
        <end position="117"/>
    </location>
</feature>
<organism evidence="2 3">
    <name type="scientific">Streptomyces griseoruber</name>
    <dbReference type="NCBI Taxonomy" id="1943"/>
    <lineage>
        <taxon>Bacteria</taxon>
        <taxon>Bacillati</taxon>
        <taxon>Actinomycetota</taxon>
        <taxon>Actinomycetes</taxon>
        <taxon>Kitasatosporales</taxon>
        <taxon>Streptomycetaceae</taxon>
        <taxon>Streptomyces</taxon>
    </lineage>
</organism>
<dbReference type="AlphaFoldDB" id="A0A101SKB6"/>
<comment type="caution">
    <text evidence="2">The sequence shown here is derived from an EMBL/GenBank/DDBJ whole genome shotgun (WGS) entry which is preliminary data.</text>
</comment>
<sequence length="131" mass="13845">MGTNYVLGTELRGDAGQYVSFDGRFVTVSQRGLARLFAGRSEKRIPVSQITSVDLKPPTGPLTGILPGWIRFTTAGSPNAARAGFGSRGYNARHDENTVIIPGKKALPQFLALRDTVEEAISGAAGEPSGL</sequence>
<dbReference type="Proteomes" id="UP000052982">
    <property type="component" value="Unassembled WGS sequence"/>
</dbReference>
<evidence type="ECO:0000313" key="2">
    <source>
        <dbReference type="EMBL" id="KUN75393.1"/>
    </source>
</evidence>
<reference evidence="2 3" key="1">
    <citation type="submission" date="2015-10" db="EMBL/GenBank/DDBJ databases">
        <title>Draft genome sequence of Streptomyces griseoruber DSM 40281, type strain for the species Streptomyces griseoruber.</title>
        <authorList>
            <person name="Ruckert C."/>
            <person name="Winkler A."/>
            <person name="Kalinowski J."/>
            <person name="Kampfer P."/>
            <person name="Glaeser S."/>
        </authorList>
    </citation>
    <scope>NUCLEOTIDE SEQUENCE [LARGE SCALE GENOMIC DNA]</scope>
    <source>
        <strain evidence="2 3">DSM 40281</strain>
    </source>
</reference>
<evidence type="ECO:0000259" key="1">
    <source>
        <dbReference type="Pfam" id="PF14472"/>
    </source>
</evidence>